<dbReference type="Pfam" id="PF03901">
    <property type="entry name" value="Glyco_transf_22"/>
    <property type="match status" value="1"/>
</dbReference>
<evidence type="ECO:0000256" key="7">
    <source>
        <dbReference type="ARBA" id="ARBA00022824"/>
    </source>
</evidence>
<evidence type="ECO:0000256" key="12">
    <source>
        <dbReference type="SAM" id="SignalP"/>
    </source>
</evidence>
<reference evidence="13" key="2">
    <citation type="journal article" date="2022" name="Microb. Genom.">
        <title>A chromosome-scale genome assembly of the tomato pathogen Cladosporium fulvum reveals a compartmentalized genome architecture and the presence of a dispensable chromosome.</title>
        <authorList>
            <person name="Zaccaron A.Z."/>
            <person name="Chen L.H."/>
            <person name="Samaras A."/>
            <person name="Stergiopoulos I."/>
        </authorList>
    </citation>
    <scope>NUCLEOTIDE SEQUENCE</scope>
    <source>
        <strain evidence="13">Race5_Kim</strain>
    </source>
</reference>
<keyword evidence="7 11" id="KW-0256">Endoplasmic reticulum</keyword>
<keyword evidence="9 11" id="KW-0472">Membrane</keyword>
<evidence type="ECO:0000313" key="14">
    <source>
        <dbReference type="Proteomes" id="UP000756132"/>
    </source>
</evidence>
<keyword evidence="6 11" id="KW-0812">Transmembrane</keyword>
<feature type="transmembrane region" description="Helical" evidence="11">
    <location>
        <begin position="143"/>
        <end position="160"/>
    </location>
</feature>
<evidence type="ECO:0000256" key="9">
    <source>
        <dbReference type="ARBA" id="ARBA00023136"/>
    </source>
</evidence>
<evidence type="ECO:0000256" key="5">
    <source>
        <dbReference type="ARBA" id="ARBA00022679"/>
    </source>
</evidence>
<dbReference type="AlphaFoldDB" id="A0A9Q8P9X6"/>
<dbReference type="InterPro" id="IPR005599">
    <property type="entry name" value="GPI_mannosylTrfase"/>
</dbReference>
<dbReference type="GO" id="GO:0000026">
    <property type="term" value="F:alpha-1,2-mannosyltransferase activity"/>
    <property type="evidence" value="ECO:0007669"/>
    <property type="project" value="TreeGrafter"/>
</dbReference>
<evidence type="ECO:0000256" key="4">
    <source>
        <dbReference type="ARBA" id="ARBA00022676"/>
    </source>
</evidence>
<keyword evidence="3" id="KW-0337">GPI-anchor biosynthesis</keyword>
<dbReference type="PANTHER" id="PTHR22760">
    <property type="entry name" value="GLYCOSYLTRANSFERASE"/>
    <property type="match status" value="1"/>
</dbReference>
<feature type="transmembrane region" description="Helical" evidence="11">
    <location>
        <begin position="342"/>
        <end position="361"/>
    </location>
</feature>
<keyword evidence="8 11" id="KW-1133">Transmembrane helix</keyword>
<feature type="signal peptide" evidence="12">
    <location>
        <begin position="1"/>
        <end position="17"/>
    </location>
</feature>
<evidence type="ECO:0000256" key="2">
    <source>
        <dbReference type="ARBA" id="ARBA00004687"/>
    </source>
</evidence>
<dbReference type="GO" id="GO:0005789">
    <property type="term" value="C:endoplasmic reticulum membrane"/>
    <property type="evidence" value="ECO:0007669"/>
    <property type="project" value="UniProtKB-SubCell"/>
</dbReference>
<organism evidence="13 14">
    <name type="scientific">Passalora fulva</name>
    <name type="common">Tomato leaf mold</name>
    <name type="synonym">Cladosporium fulvum</name>
    <dbReference type="NCBI Taxonomy" id="5499"/>
    <lineage>
        <taxon>Eukaryota</taxon>
        <taxon>Fungi</taxon>
        <taxon>Dikarya</taxon>
        <taxon>Ascomycota</taxon>
        <taxon>Pezizomycotina</taxon>
        <taxon>Dothideomycetes</taxon>
        <taxon>Dothideomycetidae</taxon>
        <taxon>Mycosphaerellales</taxon>
        <taxon>Mycosphaerellaceae</taxon>
        <taxon>Fulvia</taxon>
    </lineage>
</organism>
<dbReference type="PANTHER" id="PTHR22760:SF3">
    <property type="entry name" value="GPI MANNOSYLTRANSFERASE 4"/>
    <property type="match status" value="1"/>
</dbReference>
<keyword evidence="5" id="KW-0808">Transferase</keyword>
<evidence type="ECO:0000256" key="6">
    <source>
        <dbReference type="ARBA" id="ARBA00022692"/>
    </source>
</evidence>
<evidence type="ECO:0000256" key="8">
    <source>
        <dbReference type="ARBA" id="ARBA00022989"/>
    </source>
</evidence>
<evidence type="ECO:0000256" key="1">
    <source>
        <dbReference type="ARBA" id="ARBA00004477"/>
    </source>
</evidence>
<feature type="chain" id="PRO_5040219518" description="Mannosyltransferase" evidence="12">
    <location>
        <begin position="18"/>
        <end position="502"/>
    </location>
</feature>
<feature type="transmembrane region" description="Helical" evidence="11">
    <location>
        <begin position="90"/>
        <end position="110"/>
    </location>
</feature>
<dbReference type="OMA" id="HGIHPRY"/>
<comment type="similarity">
    <text evidence="10">Belongs to the glycosyltransferase 22 family. PIGZ subfamily.</text>
</comment>
<dbReference type="GeneID" id="71986988"/>
<evidence type="ECO:0000313" key="13">
    <source>
        <dbReference type="EMBL" id="UJO18587.1"/>
    </source>
</evidence>
<feature type="transmembrane region" description="Helical" evidence="11">
    <location>
        <begin position="172"/>
        <end position="197"/>
    </location>
</feature>
<accession>A0A9Q8P9X6</accession>
<proteinExistence type="inferred from homology"/>
<dbReference type="Proteomes" id="UP000756132">
    <property type="component" value="Chromosome 6"/>
</dbReference>
<dbReference type="EMBL" id="CP090168">
    <property type="protein sequence ID" value="UJO18587.1"/>
    <property type="molecule type" value="Genomic_DNA"/>
</dbReference>
<dbReference type="OrthoDB" id="10066429at2759"/>
<dbReference type="RefSeq" id="XP_047762953.1">
    <property type="nucleotide sequence ID" value="XM_047906258.1"/>
</dbReference>
<keyword evidence="14" id="KW-1185">Reference proteome</keyword>
<dbReference type="EC" id="2.4.1.-" evidence="11"/>
<dbReference type="KEGG" id="ffu:CLAFUR5_07110"/>
<keyword evidence="4 11" id="KW-0328">Glycosyltransferase</keyword>
<comment type="pathway">
    <text evidence="2">Glycolipid biosynthesis; glycosylphosphatidylinositol-anchor biosynthesis.</text>
</comment>
<sequence length="502" mass="57006">MWRRLYLALVLVRLYFALSPSYIHPDEHFQGPEVIAGEVFGYPIYKTWEFTSSYPIRSIFPFWLVYGWPLTVLKWIYEGFDYGSVPPATAFYTLRILMFLLSFVLGDWAIHELVHSVKERRWAIMLVASSYVTWAYQTHTFSNSIETLVVLWSLVLIGRLRDNTLDTQSMACAVLAFLAVLGVFNRITFPAFLLLPLLQLLPGLYKKPLRVLVMLIAGLLTLTIAVTMDTEFYQGYRPHLRDIHRTAVITPWNNFAYNTDKANLAQHGLHPFWQHFVANLPQLIGPAFPLVFFSSYRNILFWSAIIGTAALSCFPHQEARFLLPAVPLLLSSIKVPKQALRVWAGVWIFFNVLAGILFGIYHQGGAVPAQVWVAQQESVAQVFWWKTYSPPRWLLDGRNDDVTTTDLMGMPGAEMMGQVKQNAQCASSSTTTLLVAPLSATFLDAYSGPAKTDGDIDLVLLWNYTRHIGLDDLDFGDDGVWPTLQRVVDRRGLGVWQATRKC</sequence>
<feature type="transmembrane region" description="Helical" evidence="11">
    <location>
        <begin position="209"/>
        <end position="228"/>
    </location>
</feature>
<comment type="subcellular location">
    <subcellularLocation>
        <location evidence="1 11">Endoplasmic reticulum membrane</location>
        <topology evidence="1 11">Multi-pass membrane protein</topology>
    </subcellularLocation>
</comment>
<dbReference type="GO" id="GO:0006506">
    <property type="term" value="P:GPI anchor biosynthetic process"/>
    <property type="evidence" value="ECO:0007669"/>
    <property type="project" value="UniProtKB-KW"/>
</dbReference>
<gene>
    <name evidence="13" type="ORF">CLAFUR5_07110</name>
</gene>
<name>A0A9Q8P9X6_PASFU</name>
<evidence type="ECO:0000256" key="11">
    <source>
        <dbReference type="RuleBase" id="RU363075"/>
    </source>
</evidence>
<reference evidence="13" key="1">
    <citation type="submission" date="2021-12" db="EMBL/GenBank/DDBJ databases">
        <authorList>
            <person name="Zaccaron A."/>
            <person name="Stergiopoulos I."/>
        </authorList>
    </citation>
    <scope>NUCLEOTIDE SEQUENCE</scope>
    <source>
        <strain evidence="13">Race5_Kim</strain>
    </source>
</reference>
<evidence type="ECO:0000256" key="3">
    <source>
        <dbReference type="ARBA" id="ARBA00022502"/>
    </source>
</evidence>
<evidence type="ECO:0000256" key="10">
    <source>
        <dbReference type="ARBA" id="ARBA00038466"/>
    </source>
</evidence>
<keyword evidence="12" id="KW-0732">Signal</keyword>
<protein>
    <recommendedName>
        <fullName evidence="11">Mannosyltransferase</fullName>
        <ecNumber evidence="11">2.4.1.-</ecNumber>
    </recommendedName>
</protein>